<gene>
    <name evidence="2" type="ORF">SAMN04488116_2270</name>
</gene>
<protein>
    <recommendedName>
        <fullName evidence="1">DUF6438 domain-containing protein</fullName>
    </recommendedName>
</protein>
<accession>A0A1M5M5H9</accession>
<organism evidence="2 3">
    <name type="scientific">Flagellimonas flava</name>
    <dbReference type="NCBI Taxonomy" id="570519"/>
    <lineage>
        <taxon>Bacteria</taxon>
        <taxon>Pseudomonadati</taxon>
        <taxon>Bacteroidota</taxon>
        <taxon>Flavobacteriia</taxon>
        <taxon>Flavobacteriales</taxon>
        <taxon>Flavobacteriaceae</taxon>
        <taxon>Flagellimonas</taxon>
    </lineage>
</organism>
<evidence type="ECO:0000313" key="3">
    <source>
        <dbReference type="Proteomes" id="UP000184532"/>
    </source>
</evidence>
<name>A0A1M5M5H9_9FLAO</name>
<reference evidence="3" key="1">
    <citation type="submission" date="2016-11" db="EMBL/GenBank/DDBJ databases">
        <authorList>
            <person name="Varghese N."/>
            <person name="Submissions S."/>
        </authorList>
    </citation>
    <scope>NUCLEOTIDE SEQUENCE [LARGE SCALE GENOMIC DNA]</scope>
    <source>
        <strain evidence="3">DSM 22638</strain>
    </source>
</reference>
<dbReference type="AlphaFoldDB" id="A0A1M5M5H9"/>
<evidence type="ECO:0000259" key="1">
    <source>
        <dbReference type="Pfam" id="PF20033"/>
    </source>
</evidence>
<dbReference type="EMBL" id="FQWL01000003">
    <property type="protein sequence ID" value="SHG72515.1"/>
    <property type="molecule type" value="Genomic_DNA"/>
</dbReference>
<feature type="domain" description="DUF6438" evidence="1">
    <location>
        <begin position="26"/>
        <end position="129"/>
    </location>
</feature>
<evidence type="ECO:0000313" key="2">
    <source>
        <dbReference type="EMBL" id="SHG72515.1"/>
    </source>
</evidence>
<dbReference type="Proteomes" id="UP000184532">
    <property type="component" value="Unassembled WGS sequence"/>
</dbReference>
<dbReference type="InterPro" id="IPR045497">
    <property type="entry name" value="DUF6438"/>
</dbReference>
<dbReference type="Pfam" id="PF20033">
    <property type="entry name" value="DUF6438"/>
    <property type="match status" value="1"/>
</dbReference>
<sequence>MIMTLVLFSCRTNEKVMGQEMANETLVSYSKGPCLGGRCPVYRLEVYVNGTYYLKKSKGAYSQRELEGKLSDDELKVLNQVLASIPSEVAPFKRIRDVPVTGLTYQGKKHRYHASRIEGPLHTINSRMEELVSTIHAR</sequence>
<keyword evidence="3" id="KW-1185">Reference proteome</keyword>
<dbReference type="STRING" id="570519.SAMN04488116_2270"/>
<proteinExistence type="predicted"/>